<keyword evidence="3" id="KW-0106">Calcium</keyword>
<dbReference type="CDD" id="cd00051">
    <property type="entry name" value="EFh"/>
    <property type="match status" value="1"/>
</dbReference>
<name>A0A0X3P829_SCHSO</name>
<dbReference type="GO" id="GO:0005509">
    <property type="term" value="F:calcium ion binding"/>
    <property type="evidence" value="ECO:0007669"/>
    <property type="project" value="InterPro"/>
</dbReference>
<keyword evidence="2" id="KW-0677">Repeat</keyword>
<evidence type="ECO:0000259" key="4">
    <source>
        <dbReference type="PROSITE" id="PS50222"/>
    </source>
</evidence>
<feature type="domain" description="EF-hand" evidence="4">
    <location>
        <begin position="39"/>
        <end position="74"/>
    </location>
</feature>
<evidence type="ECO:0000313" key="5">
    <source>
        <dbReference type="EMBL" id="JAP46047.1"/>
    </source>
</evidence>
<dbReference type="EMBL" id="GEEE01017178">
    <property type="protein sequence ID" value="JAP46047.1"/>
    <property type="molecule type" value="Transcribed_RNA"/>
</dbReference>
<dbReference type="SMART" id="SM00054">
    <property type="entry name" value="EFh"/>
    <property type="match status" value="3"/>
</dbReference>
<dbReference type="PANTHER" id="PTHR34524">
    <property type="entry name" value="CALCYPHOSIN"/>
    <property type="match status" value="1"/>
</dbReference>
<dbReference type="Pfam" id="PF13499">
    <property type="entry name" value="EF-hand_7"/>
    <property type="match status" value="2"/>
</dbReference>
<feature type="domain" description="EF-hand" evidence="4">
    <location>
        <begin position="75"/>
        <end position="110"/>
    </location>
</feature>
<evidence type="ECO:0000256" key="3">
    <source>
        <dbReference type="ARBA" id="ARBA00022837"/>
    </source>
</evidence>
<dbReference type="SUPFAM" id="SSF47473">
    <property type="entry name" value="EF-hand"/>
    <property type="match status" value="1"/>
</dbReference>
<evidence type="ECO:0000256" key="2">
    <source>
        <dbReference type="ARBA" id="ARBA00022737"/>
    </source>
</evidence>
<dbReference type="PANTHER" id="PTHR34524:SF6">
    <property type="entry name" value="CALCYPHOSINE LIKE"/>
    <property type="match status" value="1"/>
</dbReference>
<evidence type="ECO:0000256" key="1">
    <source>
        <dbReference type="ARBA" id="ARBA00022723"/>
    </source>
</evidence>
<reference evidence="5" key="1">
    <citation type="submission" date="2016-01" db="EMBL/GenBank/DDBJ databases">
        <title>Reference transcriptome for the parasite Schistocephalus solidus: insights into the molecular evolution of parasitism.</title>
        <authorList>
            <person name="Hebert F.O."/>
            <person name="Grambauer S."/>
            <person name="Barber I."/>
            <person name="Landry C.R."/>
            <person name="Aubin-Horth N."/>
        </authorList>
    </citation>
    <scope>NUCLEOTIDE SEQUENCE</scope>
</reference>
<proteinExistence type="predicted"/>
<feature type="domain" description="EF-hand" evidence="4">
    <location>
        <begin position="111"/>
        <end position="146"/>
    </location>
</feature>
<dbReference type="PROSITE" id="PS50222">
    <property type="entry name" value="EF_HAND_2"/>
    <property type="match status" value="3"/>
</dbReference>
<dbReference type="PROSITE" id="PS00018">
    <property type="entry name" value="EF_HAND_1"/>
    <property type="match status" value="3"/>
</dbReference>
<dbReference type="InterPro" id="IPR051581">
    <property type="entry name" value="Ca-bind"/>
</dbReference>
<dbReference type="InterPro" id="IPR002048">
    <property type="entry name" value="EF_hand_dom"/>
</dbReference>
<organism evidence="5">
    <name type="scientific">Schistocephalus solidus</name>
    <name type="common">Tapeworm</name>
    <dbReference type="NCBI Taxonomy" id="70667"/>
    <lineage>
        <taxon>Eukaryota</taxon>
        <taxon>Metazoa</taxon>
        <taxon>Spiralia</taxon>
        <taxon>Lophotrochozoa</taxon>
        <taxon>Platyhelminthes</taxon>
        <taxon>Cestoda</taxon>
        <taxon>Eucestoda</taxon>
        <taxon>Diphyllobothriidea</taxon>
        <taxon>Diphyllobothriidae</taxon>
        <taxon>Schistocephalus</taxon>
    </lineage>
</organism>
<accession>A0A0X3P829</accession>
<gene>
    <name evidence="5" type="primary">CAPSL</name>
    <name evidence="5" type="ORF">TR109997</name>
</gene>
<sequence>MALTANEQKQFQLESRAKLSKAQTPIEKLRYMCLARGASGINGLGRQFRVMDDDSNRQLSKEEFTKGCNDFGCHLSPDEVDKLFADIDTDKSGCIAFDEFLRALRPPMPQRRIDLVKKAFSLLDKSGDGVITPADLKGVYNAKSHPKYQNGEWTEQDVFREYLKTFECGSSEVDGKVTWDEFLNYYSGISASVDDDIYFDLMMRNAYKL</sequence>
<dbReference type="Gene3D" id="1.10.238.10">
    <property type="entry name" value="EF-hand"/>
    <property type="match status" value="2"/>
</dbReference>
<dbReference type="InterPro" id="IPR018247">
    <property type="entry name" value="EF_Hand_1_Ca_BS"/>
</dbReference>
<dbReference type="InterPro" id="IPR011992">
    <property type="entry name" value="EF-hand-dom_pair"/>
</dbReference>
<dbReference type="AlphaFoldDB" id="A0A0X3P829"/>
<protein>
    <submittedName>
        <fullName evidence="5">Calcyphosin-like protein</fullName>
    </submittedName>
</protein>
<keyword evidence="1" id="KW-0479">Metal-binding</keyword>